<name>A0A6J7WQY1_9CAUD</name>
<evidence type="ECO:0000313" key="1">
    <source>
        <dbReference type="EMBL" id="CAB5220137.1"/>
    </source>
</evidence>
<dbReference type="EMBL" id="LR798279">
    <property type="protein sequence ID" value="CAB5220137.1"/>
    <property type="molecule type" value="Genomic_DNA"/>
</dbReference>
<protein>
    <submittedName>
        <fullName evidence="1">Uncharacterized protein</fullName>
    </submittedName>
</protein>
<reference evidence="1" key="1">
    <citation type="submission" date="2020-05" db="EMBL/GenBank/DDBJ databases">
        <authorList>
            <person name="Chiriac C."/>
            <person name="Salcher M."/>
            <person name="Ghai R."/>
            <person name="Kavagutti S V."/>
        </authorList>
    </citation>
    <scope>NUCLEOTIDE SEQUENCE</scope>
</reference>
<gene>
    <name evidence="1" type="ORF">UFOVP231_68</name>
</gene>
<organism evidence="1">
    <name type="scientific">uncultured Caudovirales phage</name>
    <dbReference type="NCBI Taxonomy" id="2100421"/>
    <lineage>
        <taxon>Viruses</taxon>
        <taxon>Duplodnaviria</taxon>
        <taxon>Heunggongvirae</taxon>
        <taxon>Uroviricota</taxon>
        <taxon>Caudoviricetes</taxon>
        <taxon>Peduoviridae</taxon>
        <taxon>Maltschvirus</taxon>
        <taxon>Maltschvirus maltsch</taxon>
    </lineage>
</organism>
<accession>A0A6J7WQY1</accession>
<sequence>MNKQAREAIVLAESEGLKFCGLIERSKHEFLVFENCQGLQYWQPCHRSAKEAKMVHKVNNKNVLRRFARGELQGIERMVRGAINV</sequence>
<proteinExistence type="predicted"/>